<feature type="non-terminal residue" evidence="8">
    <location>
        <position position="1"/>
    </location>
</feature>
<keyword evidence="3" id="KW-0489">Methyltransferase</keyword>
<sequence length="135" mass="15763">SDLTQDISTSVLWVNSKPHMITLDYTIHVPQATLQNLPEVSKFRLSYYPHRLESFKGLLNEAFNGNMEYNAFGDFKTYIPGQSLLPVTSIHVLRGVKVVNHDWLYWGGSLSQHVIGQIKQKQRELRETHWLERRR</sequence>
<evidence type="ECO:0000256" key="7">
    <source>
        <dbReference type="ARBA" id="ARBA00048261"/>
    </source>
</evidence>
<dbReference type="GO" id="GO:1904047">
    <property type="term" value="F:S-adenosyl-L-methionine binding"/>
    <property type="evidence" value="ECO:0007669"/>
    <property type="project" value="TreeGrafter"/>
</dbReference>
<dbReference type="GO" id="GO:0051289">
    <property type="term" value="P:protein homotetramerization"/>
    <property type="evidence" value="ECO:0007669"/>
    <property type="project" value="TreeGrafter"/>
</dbReference>
<evidence type="ECO:0000256" key="5">
    <source>
        <dbReference type="ARBA" id="ARBA00022691"/>
    </source>
</evidence>
<dbReference type="PANTHER" id="PTHR16458:SF2">
    <property type="entry name" value="GLYCINE N-METHYLTRANSFERASE"/>
    <property type="match status" value="1"/>
</dbReference>
<keyword evidence="9" id="KW-1185">Reference proteome</keyword>
<dbReference type="InterPro" id="IPR014369">
    <property type="entry name" value="Gly/Sar_N_MeTrfase"/>
</dbReference>
<comment type="caution">
    <text evidence="8">The sequence shown here is derived from an EMBL/GenBank/DDBJ whole genome shotgun (WGS) entry which is preliminary data.</text>
</comment>
<dbReference type="GO" id="GO:0046500">
    <property type="term" value="P:S-adenosylmethionine metabolic process"/>
    <property type="evidence" value="ECO:0007669"/>
    <property type="project" value="TreeGrafter"/>
</dbReference>
<evidence type="ECO:0000256" key="6">
    <source>
        <dbReference type="ARBA" id="ARBA00022954"/>
    </source>
</evidence>
<proteinExistence type="predicted"/>
<dbReference type="GO" id="GO:0032259">
    <property type="term" value="P:methylation"/>
    <property type="evidence" value="ECO:0007669"/>
    <property type="project" value="UniProtKB-KW"/>
</dbReference>
<evidence type="ECO:0000256" key="1">
    <source>
        <dbReference type="ARBA" id="ARBA00011999"/>
    </source>
</evidence>
<dbReference type="Proteomes" id="UP001279410">
    <property type="component" value="Unassembled WGS sequence"/>
</dbReference>
<evidence type="ECO:0000256" key="3">
    <source>
        <dbReference type="ARBA" id="ARBA00022603"/>
    </source>
</evidence>
<dbReference type="EC" id="2.1.1.20" evidence="1"/>
<dbReference type="GO" id="GO:0006111">
    <property type="term" value="P:regulation of gluconeogenesis"/>
    <property type="evidence" value="ECO:0007669"/>
    <property type="project" value="TreeGrafter"/>
</dbReference>
<dbReference type="AlphaFoldDB" id="A0AAD3RL82"/>
<dbReference type="GO" id="GO:0046498">
    <property type="term" value="P:S-adenosylhomocysteine metabolic process"/>
    <property type="evidence" value="ECO:0007669"/>
    <property type="project" value="TreeGrafter"/>
</dbReference>
<organism evidence="8 9">
    <name type="scientific">Lates japonicus</name>
    <name type="common">Japanese lates</name>
    <dbReference type="NCBI Taxonomy" id="270547"/>
    <lineage>
        <taxon>Eukaryota</taxon>
        <taxon>Metazoa</taxon>
        <taxon>Chordata</taxon>
        <taxon>Craniata</taxon>
        <taxon>Vertebrata</taxon>
        <taxon>Euteleostomi</taxon>
        <taxon>Actinopterygii</taxon>
        <taxon>Neopterygii</taxon>
        <taxon>Teleostei</taxon>
        <taxon>Neoteleostei</taxon>
        <taxon>Acanthomorphata</taxon>
        <taxon>Carangaria</taxon>
        <taxon>Carangaria incertae sedis</taxon>
        <taxon>Centropomidae</taxon>
        <taxon>Lates</taxon>
    </lineage>
</organism>
<dbReference type="GO" id="GO:1901052">
    <property type="term" value="P:sarcosine metabolic process"/>
    <property type="evidence" value="ECO:0007669"/>
    <property type="project" value="TreeGrafter"/>
</dbReference>
<dbReference type="PANTHER" id="PTHR16458">
    <property type="entry name" value="GLYCINE N-METHYLTRANSFERASE"/>
    <property type="match status" value="1"/>
</dbReference>
<dbReference type="InterPro" id="IPR029063">
    <property type="entry name" value="SAM-dependent_MTases_sf"/>
</dbReference>
<protein>
    <recommendedName>
        <fullName evidence="2">Glycine N-methyltransferase</fullName>
        <ecNumber evidence="1">2.1.1.20</ecNumber>
    </recommendedName>
</protein>
<dbReference type="GO" id="GO:0006730">
    <property type="term" value="P:one-carbon metabolic process"/>
    <property type="evidence" value="ECO:0007669"/>
    <property type="project" value="TreeGrafter"/>
</dbReference>
<dbReference type="Gene3D" id="3.40.50.150">
    <property type="entry name" value="Vaccinia Virus protein VP39"/>
    <property type="match status" value="1"/>
</dbReference>
<gene>
    <name evidence="8" type="ORF">AKAME5_002454300</name>
</gene>
<keyword evidence="4" id="KW-0808">Transferase</keyword>
<dbReference type="GO" id="GO:0042802">
    <property type="term" value="F:identical protein binding"/>
    <property type="evidence" value="ECO:0007669"/>
    <property type="project" value="TreeGrafter"/>
</dbReference>
<dbReference type="GO" id="GO:0005829">
    <property type="term" value="C:cytosol"/>
    <property type="evidence" value="ECO:0007669"/>
    <property type="project" value="TreeGrafter"/>
</dbReference>
<accession>A0AAD3RL82</accession>
<evidence type="ECO:0000256" key="2">
    <source>
        <dbReference type="ARBA" id="ARBA00019972"/>
    </source>
</evidence>
<dbReference type="EMBL" id="BRZM01001454">
    <property type="protein sequence ID" value="GLD73218.1"/>
    <property type="molecule type" value="Genomic_DNA"/>
</dbReference>
<name>A0AAD3RL82_LATJO</name>
<dbReference type="GO" id="GO:0005542">
    <property type="term" value="F:folic acid binding"/>
    <property type="evidence" value="ECO:0007669"/>
    <property type="project" value="UniProtKB-KW"/>
</dbReference>
<dbReference type="GO" id="GO:0016594">
    <property type="term" value="F:glycine binding"/>
    <property type="evidence" value="ECO:0007669"/>
    <property type="project" value="TreeGrafter"/>
</dbReference>
<keyword evidence="6" id="KW-0290">Folate-binding</keyword>
<evidence type="ECO:0000313" key="9">
    <source>
        <dbReference type="Proteomes" id="UP001279410"/>
    </source>
</evidence>
<dbReference type="GO" id="GO:0017174">
    <property type="term" value="F:glycine N-methyltransferase activity"/>
    <property type="evidence" value="ECO:0007669"/>
    <property type="project" value="UniProtKB-EC"/>
</dbReference>
<reference evidence="8" key="1">
    <citation type="submission" date="2022-08" db="EMBL/GenBank/DDBJ databases">
        <title>Genome sequencing of akame (Lates japonicus).</title>
        <authorList>
            <person name="Hashiguchi Y."/>
            <person name="Takahashi H."/>
        </authorList>
    </citation>
    <scope>NUCLEOTIDE SEQUENCE</scope>
    <source>
        <strain evidence="8">Kochi</strain>
    </source>
</reference>
<comment type="catalytic activity">
    <reaction evidence="7">
        <text>glycine + S-adenosyl-L-methionine = sarcosine + S-adenosyl-L-homocysteine + H(+)</text>
        <dbReference type="Rhea" id="RHEA:19937"/>
        <dbReference type="ChEBI" id="CHEBI:15378"/>
        <dbReference type="ChEBI" id="CHEBI:57305"/>
        <dbReference type="ChEBI" id="CHEBI:57433"/>
        <dbReference type="ChEBI" id="CHEBI:57856"/>
        <dbReference type="ChEBI" id="CHEBI:59789"/>
        <dbReference type="EC" id="2.1.1.20"/>
    </reaction>
    <physiologicalReaction direction="left-to-right" evidence="7">
        <dbReference type="Rhea" id="RHEA:19938"/>
    </physiologicalReaction>
</comment>
<keyword evidence="5" id="KW-0949">S-adenosyl-L-methionine</keyword>
<evidence type="ECO:0000256" key="4">
    <source>
        <dbReference type="ARBA" id="ARBA00022679"/>
    </source>
</evidence>
<dbReference type="Gene3D" id="3.30.46.10">
    <property type="entry name" value="Glycine N-methyltransferase, chain A, domain 1"/>
    <property type="match status" value="1"/>
</dbReference>
<evidence type="ECO:0000313" key="8">
    <source>
        <dbReference type="EMBL" id="GLD73218.1"/>
    </source>
</evidence>